<protein>
    <submittedName>
        <fullName evidence="1">Uncharacterized protein</fullName>
    </submittedName>
</protein>
<gene>
    <name evidence="1" type="ORF">AWT59_2459</name>
</gene>
<proteinExistence type="predicted"/>
<comment type="caution">
    <text evidence="1">The sequence shown here is derived from an EMBL/GenBank/DDBJ whole genome shotgun (WGS) entry which is preliminary data.</text>
</comment>
<evidence type="ECO:0000313" key="2">
    <source>
        <dbReference type="Proteomes" id="UP000070578"/>
    </source>
</evidence>
<evidence type="ECO:0000313" key="1">
    <source>
        <dbReference type="EMBL" id="KXS31421.1"/>
    </source>
</evidence>
<dbReference type="Proteomes" id="UP000070578">
    <property type="component" value="Unassembled WGS sequence"/>
</dbReference>
<dbReference type="EMBL" id="LSLI01000076">
    <property type="protein sequence ID" value="KXS31421.1"/>
    <property type="molecule type" value="Genomic_DNA"/>
</dbReference>
<dbReference type="AlphaFoldDB" id="A0A139BR31"/>
<reference evidence="1 2" key="2">
    <citation type="submission" date="2016-03" db="EMBL/GenBank/DDBJ databases">
        <title>New uncultured bacterium of the family Gallionellaceae from acid mine drainage: description and reconstruction of genome based on metagenomic analysis of microbial community.</title>
        <authorList>
            <person name="Kadnikov V."/>
            <person name="Ivasenko D."/>
            <person name="Beletsky A."/>
            <person name="Mardanov A."/>
            <person name="Danilova E."/>
            <person name="Pimenov N."/>
            <person name="Karnachuk O."/>
            <person name="Ravin N."/>
        </authorList>
    </citation>
    <scope>NUCLEOTIDE SEQUENCE [LARGE SCALE GENOMIC DNA]</scope>
    <source>
        <strain evidence="1">ShG14-8</strain>
    </source>
</reference>
<sequence>MFENGLFVYGEHIRQLVYVDN</sequence>
<organism evidence="1 2">
    <name type="scientific">Candidatus Gallionella acididurans</name>
    <dbReference type="NCBI Taxonomy" id="1796491"/>
    <lineage>
        <taxon>Bacteria</taxon>
        <taxon>Pseudomonadati</taxon>
        <taxon>Pseudomonadota</taxon>
        <taxon>Betaproteobacteria</taxon>
        <taxon>Nitrosomonadales</taxon>
        <taxon>Gallionellaceae</taxon>
        <taxon>Gallionella</taxon>
    </lineage>
</organism>
<accession>A0A139BR31</accession>
<reference evidence="1 2" key="1">
    <citation type="submission" date="2016-02" db="EMBL/GenBank/DDBJ databases">
        <authorList>
            <person name="Wen L."/>
            <person name="He K."/>
            <person name="Yang H."/>
        </authorList>
    </citation>
    <scope>NUCLEOTIDE SEQUENCE [LARGE SCALE GENOMIC DNA]</scope>
    <source>
        <strain evidence="1">ShG14-8</strain>
    </source>
</reference>
<name>A0A139BR31_9PROT</name>